<dbReference type="Proteomes" id="UP000276133">
    <property type="component" value="Unassembled WGS sequence"/>
</dbReference>
<keyword evidence="3" id="KW-1185">Reference proteome</keyword>
<protein>
    <submittedName>
        <fullName evidence="2">Uncharacterized protein</fullName>
    </submittedName>
</protein>
<proteinExistence type="predicted"/>
<dbReference type="EMBL" id="REGN01004117">
    <property type="protein sequence ID" value="RNA19048.1"/>
    <property type="molecule type" value="Genomic_DNA"/>
</dbReference>
<comment type="caution">
    <text evidence="2">The sequence shown here is derived from an EMBL/GenBank/DDBJ whole genome shotgun (WGS) entry which is preliminary data.</text>
</comment>
<accession>A0A3M7R720</accession>
<keyword evidence="1" id="KW-0472">Membrane</keyword>
<feature type="transmembrane region" description="Helical" evidence="1">
    <location>
        <begin position="75"/>
        <end position="96"/>
    </location>
</feature>
<evidence type="ECO:0000313" key="2">
    <source>
        <dbReference type="EMBL" id="RNA19048.1"/>
    </source>
</evidence>
<evidence type="ECO:0000313" key="3">
    <source>
        <dbReference type="Proteomes" id="UP000276133"/>
    </source>
</evidence>
<reference evidence="2 3" key="1">
    <citation type="journal article" date="2018" name="Sci. Rep.">
        <title>Genomic signatures of local adaptation to the degree of environmental predictability in rotifers.</title>
        <authorList>
            <person name="Franch-Gras L."/>
            <person name="Hahn C."/>
            <person name="Garcia-Roger E.M."/>
            <person name="Carmona M.J."/>
            <person name="Serra M."/>
            <person name="Gomez A."/>
        </authorList>
    </citation>
    <scope>NUCLEOTIDE SEQUENCE [LARGE SCALE GENOMIC DNA]</scope>
    <source>
        <strain evidence="2">HYR1</strain>
    </source>
</reference>
<gene>
    <name evidence="2" type="ORF">BpHYR1_028235</name>
</gene>
<sequence>MVNYEDRINRKRKKETDFCKEAKTLRELFIQEKIKLTNTDIGFQSTTFLIESPRRYLALANDKYILENNHQAIQLIFYTLSIYMIFVFIVFGPYLANGLNNDAKNEEDPEDLFILDRGFRDCLGLTVSKENDENIAELVTKILYR</sequence>
<dbReference type="OrthoDB" id="10049726at2759"/>
<evidence type="ECO:0000256" key="1">
    <source>
        <dbReference type="SAM" id="Phobius"/>
    </source>
</evidence>
<keyword evidence="1" id="KW-0812">Transmembrane</keyword>
<keyword evidence="1" id="KW-1133">Transmembrane helix</keyword>
<name>A0A3M7R720_BRAPC</name>
<organism evidence="2 3">
    <name type="scientific">Brachionus plicatilis</name>
    <name type="common">Marine rotifer</name>
    <name type="synonym">Brachionus muelleri</name>
    <dbReference type="NCBI Taxonomy" id="10195"/>
    <lineage>
        <taxon>Eukaryota</taxon>
        <taxon>Metazoa</taxon>
        <taxon>Spiralia</taxon>
        <taxon>Gnathifera</taxon>
        <taxon>Rotifera</taxon>
        <taxon>Eurotatoria</taxon>
        <taxon>Monogononta</taxon>
        <taxon>Pseudotrocha</taxon>
        <taxon>Ploima</taxon>
        <taxon>Brachionidae</taxon>
        <taxon>Brachionus</taxon>
    </lineage>
</organism>
<dbReference type="AlphaFoldDB" id="A0A3M7R720"/>